<evidence type="ECO:0008006" key="3">
    <source>
        <dbReference type="Google" id="ProtNLM"/>
    </source>
</evidence>
<proteinExistence type="predicted"/>
<dbReference type="InterPro" id="IPR024702">
    <property type="entry name" value="Uncharacterised_YmfJ"/>
</dbReference>
<gene>
    <name evidence="1" type="ORF">BEP19_08250</name>
</gene>
<dbReference type="InterPro" id="IPR021637">
    <property type="entry name" value="DUF3243"/>
</dbReference>
<comment type="caution">
    <text evidence="1">The sequence shown here is derived from an EMBL/GenBank/DDBJ whole genome shotgun (WGS) entry which is preliminary data.</text>
</comment>
<sequence>MSILQNFDDWRSFLNERIDQAQSMGIDDTTISKIAHQMADYLADKVEPKNEQERLLKDLWESADSEQQRALASVLVQYMDKK</sequence>
<evidence type="ECO:0000313" key="2">
    <source>
        <dbReference type="Proteomes" id="UP000284219"/>
    </source>
</evidence>
<dbReference type="EMBL" id="MCHY01000008">
    <property type="protein sequence ID" value="RKD24375.1"/>
    <property type="molecule type" value="Genomic_DNA"/>
</dbReference>
<dbReference type="OrthoDB" id="2382009at2"/>
<reference evidence="1 2" key="1">
    <citation type="submission" date="2016-08" db="EMBL/GenBank/DDBJ databases">
        <title>Novel Firmicute Genomes.</title>
        <authorList>
            <person name="Poppleton D.I."/>
            <person name="Gribaldo S."/>
        </authorList>
    </citation>
    <scope>NUCLEOTIDE SEQUENCE [LARGE SCALE GENOMIC DNA]</scope>
    <source>
        <strain evidence="1 2">RAOx-1</strain>
    </source>
</reference>
<dbReference type="Pfam" id="PF11588">
    <property type="entry name" value="DUF3243"/>
    <property type="match status" value="1"/>
</dbReference>
<name>A0A419SK78_9BACL</name>
<protein>
    <recommendedName>
        <fullName evidence="3">DUF3243 domain-containing protein</fullName>
    </recommendedName>
</protein>
<keyword evidence="2" id="KW-1185">Reference proteome</keyword>
<accession>A0A419SK78</accession>
<organism evidence="1 2">
    <name type="scientific">Ammoniphilus oxalaticus</name>
    <dbReference type="NCBI Taxonomy" id="66863"/>
    <lineage>
        <taxon>Bacteria</taxon>
        <taxon>Bacillati</taxon>
        <taxon>Bacillota</taxon>
        <taxon>Bacilli</taxon>
        <taxon>Bacillales</taxon>
        <taxon>Paenibacillaceae</taxon>
        <taxon>Aneurinibacillus group</taxon>
        <taxon>Ammoniphilus</taxon>
    </lineage>
</organism>
<dbReference type="AlphaFoldDB" id="A0A419SK78"/>
<dbReference type="RefSeq" id="WP_120189672.1">
    <property type="nucleotide sequence ID" value="NZ_MCHY01000008.1"/>
</dbReference>
<dbReference type="InterPro" id="IPR038292">
    <property type="entry name" value="YmfJ/YflH_sf"/>
</dbReference>
<dbReference type="Proteomes" id="UP000284219">
    <property type="component" value="Unassembled WGS sequence"/>
</dbReference>
<evidence type="ECO:0000313" key="1">
    <source>
        <dbReference type="EMBL" id="RKD24375.1"/>
    </source>
</evidence>
<dbReference type="Gene3D" id="1.10.760.20">
    <property type="entry name" value="Protein of unknown function DUF3243"/>
    <property type="match status" value="1"/>
</dbReference>
<dbReference type="PIRSF" id="PIRSF004764">
    <property type="entry name" value="YmfJ"/>
    <property type="match status" value="1"/>
</dbReference>